<keyword evidence="4" id="KW-1185">Reference proteome</keyword>
<accession>A0AA36IEY5</accession>
<reference evidence="3" key="1">
    <citation type="submission" date="2023-08" db="EMBL/GenBank/DDBJ databases">
        <authorList>
            <person name="Chen Y."/>
            <person name="Shah S."/>
            <person name="Dougan E. K."/>
            <person name="Thang M."/>
            <person name="Chan C."/>
        </authorList>
    </citation>
    <scope>NUCLEOTIDE SEQUENCE</scope>
</reference>
<name>A0AA36IEY5_9DINO</name>
<evidence type="ECO:0000256" key="1">
    <source>
        <dbReference type="SAM" id="MobiDB-lite"/>
    </source>
</evidence>
<dbReference type="Gene3D" id="3.40.850.10">
    <property type="entry name" value="Kinesin motor domain"/>
    <property type="match status" value="1"/>
</dbReference>
<dbReference type="GO" id="GO:0005524">
    <property type="term" value="F:ATP binding"/>
    <property type="evidence" value="ECO:0007669"/>
    <property type="project" value="InterPro"/>
</dbReference>
<gene>
    <name evidence="3" type="ORF">EVOR1521_LOCUS12103</name>
</gene>
<dbReference type="GO" id="GO:0003777">
    <property type="term" value="F:microtubule motor activity"/>
    <property type="evidence" value="ECO:0007669"/>
    <property type="project" value="InterPro"/>
</dbReference>
<dbReference type="AlphaFoldDB" id="A0AA36IEY5"/>
<feature type="compositionally biased region" description="Low complexity" evidence="1">
    <location>
        <begin position="585"/>
        <end position="600"/>
    </location>
</feature>
<feature type="region of interest" description="Disordered" evidence="1">
    <location>
        <begin position="418"/>
        <end position="600"/>
    </location>
</feature>
<evidence type="ECO:0000313" key="3">
    <source>
        <dbReference type="EMBL" id="CAJ1385508.1"/>
    </source>
</evidence>
<dbReference type="GO" id="GO:0007018">
    <property type="term" value="P:microtubule-based movement"/>
    <property type="evidence" value="ECO:0007669"/>
    <property type="project" value="InterPro"/>
</dbReference>
<dbReference type="GO" id="GO:0008017">
    <property type="term" value="F:microtubule binding"/>
    <property type="evidence" value="ECO:0007669"/>
    <property type="project" value="InterPro"/>
</dbReference>
<evidence type="ECO:0000313" key="4">
    <source>
        <dbReference type="Proteomes" id="UP001178507"/>
    </source>
</evidence>
<dbReference type="InterPro" id="IPR001752">
    <property type="entry name" value="Kinesin_motor_dom"/>
</dbReference>
<evidence type="ECO:0000259" key="2">
    <source>
        <dbReference type="SMART" id="SM00129"/>
    </source>
</evidence>
<dbReference type="SUPFAM" id="SSF52540">
    <property type="entry name" value="P-loop containing nucleoside triphosphate hydrolases"/>
    <property type="match status" value="1"/>
</dbReference>
<comment type="caution">
    <text evidence="3">The sequence shown here is derived from an EMBL/GenBank/DDBJ whole genome shotgun (WGS) entry which is preliminary data.</text>
</comment>
<proteinExistence type="predicted"/>
<feature type="compositionally biased region" description="Polar residues" evidence="1">
    <location>
        <begin position="464"/>
        <end position="483"/>
    </location>
</feature>
<dbReference type="InterPro" id="IPR027417">
    <property type="entry name" value="P-loop_NTPase"/>
</dbReference>
<feature type="compositionally biased region" description="Basic and acidic residues" evidence="1">
    <location>
        <begin position="511"/>
        <end position="525"/>
    </location>
</feature>
<dbReference type="EMBL" id="CAUJNA010001247">
    <property type="protein sequence ID" value="CAJ1385508.1"/>
    <property type="molecule type" value="Genomic_DNA"/>
</dbReference>
<dbReference type="SMART" id="SM00129">
    <property type="entry name" value="KISc"/>
    <property type="match status" value="1"/>
</dbReference>
<dbReference type="InterPro" id="IPR036961">
    <property type="entry name" value="Kinesin_motor_dom_sf"/>
</dbReference>
<feature type="domain" description="Kinesin motor" evidence="2">
    <location>
        <begin position="70"/>
        <end position="354"/>
    </location>
</feature>
<dbReference type="Proteomes" id="UP001178507">
    <property type="component" value="Unassembled WGS sequence"/>
</dbReference>
<protein>
    <recommendedName>
        <fullName evidence="2">Kinesin motor domain-containing protein</fullName>
    </recommendedName>
</protein>
<organism evidence="3 4">
    <name type="scientific">Effrenium voratum</name>
    <dbReference type="NCBI Taxonomy" id="2562239"/>
    <lineage>
        <taxon>Eukaryota</taxon>
        <taxon>Sar</taxon>
        <taxon>Alveolata</taxon>
        <taxon>Dinophyceae</taxon>
        <taxon>Suessiales</taxon>
        <taxon>Symbiodiniaceae</taxon>
        <taxon>Effrenium</taxon>
    </lineage>
</organism>
<sequence>MGYMLDVVLEGTLEGDGVDCEGEGDCEDWDRSMDERLLREALKELDLARARANHAEEEMWRCQEAASKLKGNVRRMAIVRSFSEPDKNSPLQVLGAHELRVNVDQHEVARASRRRMSTGCMPDSKPRRTPLPVMEFEHILGQEENRVFQMLKPDIDAALAGEVACAFVCGAASSDKSLLADHLAERVAAQLDAVLADVQVRTPKVSLQMFELHGDQHRDLLDDTRARRRSFSSSPARRPCEHKESVARDLAALVREGRARQQQRCLPLSHTVISFQVARPKSVGQLVIIDVDTSDRQWTSRSCHTNLWLLLGGIQDRCSTSMLLMLDPAPGAQADTLRTLQFCQRLQSSLFASRGGARHLESADDELLHSAVAEEIDDDLAEEVCRLQKQTSEVLREVGKLKIEVEKKDAEILELRRREPKARRLSPKAAHSPCAPRARGSGGASSMRAPSQEQSRILAVRHVQASSKGVSNSPAPSQEQSRVLTVRHVQASSKAAARAPEKSSPKPAPPAREESLRNGSKKENQSLKSRSSGPKEATPAVSQQRAAMRSMIRPDKLRPVARAAAVASQLRGRRQPEPAVPCEVRSPSCSSLSTSSSGSCSIRCDRSHRPACHRPQDALPLKLDLTHVKQITGPLSEGFRTPQTPRGRPPIAWWHSEDVAPASARGHAPCVAPQDVSRARSLYIVELVTPRTAQAVSFLHQKEDNDAELSPMMMLRPASLAAVVPQTGRSAISVSSDEDDIRERLNKELCQCDKENCEVPQNAELAGNAAPEENSLAAAAKEIIGEPLNQVVA</sequence>